<dbReference type="InterPro" id="IPR023298">
    <property type="entry name" value="ATPase_P-typ_TM_dom_sf"/>
</dbReference>
<evidence type="ECO:0000256" key="6">
    <source>
        <dbReference type="ARBA" id="ARBA00022840"/>
    </source>
</evidence>
<dbReference type="InterPro" id="IPR059000">
    <property type="entry name" value="ATPase_P-type_domA"/>
</dbReference>
<dbReference type="SUPFAM" id="SSF81660">
    <property type="entry name" value="Metal cation-transporting ATPase, ATP-binding domain N"/>
    <property type="match status" value="1"/>
</dbReference>
<dbReference type="InterPro" id="IPR036412">
    <property type="entry name" value="HAD-like_sf"/>
</dbReference>
<dbReference type="Pfam" id="PF00690">
    <property type="entry name" value="Cation_ATPase_N"/>
    <property type="match status" value="1"/>
</dbReference>
<dbReference type="InterPro" id="IPR023214">
    <property type="entry name" value="HAD_sf"/>
</dbReference>
<dbReference type="GO" id="GO:0098662">
    <property type="term" value="P:inorganic cation transmembrane transport"/>
    <property type="evidence" value="ECO:0007669"/>
    <property type="project" value="UniProtKB-ARBA"/>
</dbReference>
<dbReference type="InterPro" id="IPR004014">
    <property type="entry name" value="ATPase_P-typ_cation-transptr_N"/>
</dbReference>
<keyword evidence="6" id="KW-0067">ATP-binding</keyword>
<dbReference type="SUPFAM" id="SSF81665">
    <property type="entry name" value="Calcium ATPase, transmembrane domain M"/>
    <property type="match status" value="1"/>
</dbReference>
<dbReference type="PROSITE" id="PS00154">
    <property type="entry name" value="ATPASE_E1_E2"/>
    <property type="match status" value="1"/>
</dbReference>
<protein>
    <recommendedName>
        <fullName evidence="11">Cation-transporting P-type ATPase N-terminal domain-containing protein</fullName>
    </recommendedName>
</protein>
<evidence type="ECO:0000313" key="12">
    <source>
        <dbReference type="EMBL" id="PUA33032.1"/>
    </source>
</evidence>
<dbReference type="GO" id="GO:0046873">
    <property type="term" value="F:metal ion transmembrane transporter activity"/>
    <property type="evidence" value="ECO:0007669"/>
    <property type="project" value="UniProtKB-ARBA"/>
</dbReference>
<dbReference type="Pfam" id="PF00689">
    <property type="entry name" value="Cation_ATPase_C"/>
    <property type="match status" value="1"/>
</dbReference>
<dbReference type="SUPFAM" id="SSF56784">
    <property type="entry name" value="HAD-like"/>
    <property type="match status" value="1"/>
</dbReference>
<evidence type="ECO:0000256" key="9">
    <source>
        <dbReference type="ARBA" id="ARBA00023136"/>
    </source>
</evidence>
<dbReference type="InterPro" id="IPR006068">
    <property type="entry name" value="ATPase_P-typ_cation-transptr_C"/>
</dbReference>
<dbReference type="SFLD" id="SFLDS00003">
    <property type="entry name" value="Haloacid_Dehalogenase"/>
    <property type="match status" value="1"/>
</dbReference>
<dbReference type="NCBIfam" id="TIGR01494">
    <property type="entry name" value="ATPase_P-type"/>
    <property type="match status" value="3"/>
</dbReference>
<keyword evidence="3 10" id="KW-0812">Transmembrane</keyword>
<dbReference type="GO" id="GO:0015662">
    <property type="term" value="F:P-type ion transporter activity"/>
    <property type="evidence" value="ECO:0007669"/>
    <property type="project" value="UniProtKB-ARBA"/>
</dbReference>
<dbReference type="InterPro" id="IPR008250">
    <property type="entry name" value="ATPase_P-typ_transduc_dom_A_sf"/>
</dbReference>
<evidence type="ECO:0000256" key="10">
    <source>
        <dbReference type="SAM" id="Phobius"/>
    </source>
</evidence>
<dbReference type="PANTHER" id="PTHR43294">
    <property type="entry name" value="SODIUM/POTASSIUM-TRANSPORTING ATPASE SUBUNIT ALPHA"/>
    <property type="match status" value="1"/>
</dbReference>
<dbReference type="Gene3D" id="2.70.150.10">
    <property type="entry name" value="Calcium-transporting ATPase, cytoplasmic transduction domain A"/>
    <property type="match status" value="1"/>
</dbReference>
<dbReference type="Pfam" id="PF13246">
    <property type="entry name" value="Cation_ATPase"/>
    <property type="match status" value="1"/>
</dbReference>
<dbReference type="AlphaFoldDB" id="A0A2R7Y856"/>
<dbReference type="GO" id="GO:0046872">
    <property type="term" value="F:metal ion binding"/>
    <property type="evidence" value="ECO:0007669"/>
    <property type="project" value="UniProtKB-KW"/>
</dbReference>
<dbReference type="Gene3D" id="3.40.1110.10">
    <property type="entry name" value="Calcium-transporting ATPase, cytoplasmic domain N"/>
    <property type="match status" value="1"/>
</dbReference>
<evidence type="ECO:0000256" key="2">
    <source>
        <dbReference type="ARBA" id="ARBA00022475"/>
    </source>
</evidence>
<dbReference type="InterPro" id="IPR023299">
    <property type="entry name" value="ATPase_P-typ_cyto_dom_N"/>
</dbReference>
<dbReference type="PRINTS" id="PR00119">
    <property type="entry name" value="CATATPASE"/>
</dbReference>
<evidence type="ECO:0000256" key="8">
    <source>
        <dbReference type="ARBA" id="ARBA00022989"/>
    </source>
</evidence>
<dbReference type="GO" id="GO:0005524">
    <property type="term" value="F:ATP binding"/>
    <property type="evidence" value="ECO:0007669"/>
    <property type="project" value="UniProtKB-KW"/>
</dbReference>
<evidence type="ECO:0000313" key="13">
    <source>
        <dbReference type="Proteomes" id="UP000244066"/>
    </source>
</evidence>
<keyword evidence="2" id="KW-1003">Cell membrane</keyword>
<dbReference type="GO" id="GO:0016887">
    <property type="term" value="F:ATP hydrolysis activity"/>
    <property type="evidence" value="ECO:0007669"/>
    <property type="project" value="InterPro"/>
</dbReference>
<dbReference type="SFLD" id="SFLDF00027">
    <property type="entry name" value="p-type_atpase"/>
    <property type="match status" value="1"/>
</dbReference>
<dbReference type="InterPro" id="IPR018303">
    <property type="entry name" value="ATPase_P-typ_P_site"/>
</dbReference>
<comment type="subcellular location">
    <subcellularLocation>
        <location evidence="1">Cell membrane</location>
        <topology evidence="1">Multi-pass membrane protein</topology>
    </subcellularLocation>
</comment>
<name>A0A2R7Y856_9ARCH</name>
<reference evidence="12 13" key="1">
    <citation type="submission" date="2017-04" db="EMBL/GenBank/DDBJ databases">
        <title>Draft Aigarchaeota genome from a New Zealand hot spring.</title>
        <authorList>
            <person name="Reysenbach A.-L."/>
            <person name="Donaho J.A."/>
            <person name="Gerhart J."/>
            <person name="Kelley J.F."/>
            <person name="Kouba K."/>
            <person name="Podar M."/>
            <person name="Stott M."/>
        </authorList>
    </citation>
    <scope>NUCLEOTIDE SEQUENCE [LARGE SCALE GENOMIC DNA]</scope>
    <source>
        <strain evidence="12">NZ13_MG1</strain>
    </source>
</reference>
<feature type="transmembrane region" description="Helical" evidence="10">
    <location>
        <begin position="810"/>
        <end position="830"/>
    </location>
</feature>
<feature type="transmembrane region" description="Helical" evidence="10">
    <location>
        <begin position="842"/>
        <end position="860"/>
    </location>
</feature>
<dbReference type="FunFam" id="3.40.50.1000:FF:000028">
    <property type="entry name" value="Calcium-transporting P-type ATPase, putative"/>
    <property type="match status" value="1"/>
</dbReference>
<organism evidence="12 13">
    <name type="scientific">Candidatus Terraquivivens tikiterensis</name>
    <dbReference type="NCBI Taxonomy" id="1980982"/>
    <lineage>
        <taxon>Archaea</taxon>
        <taxon>Nitrososphaerota</taxon>
        <taxon>Candidatus Wolframiiraptoraceae</taxon>
        <taxon>Candidatus Terraquivivens</taxon>
    </lineage>
</organism>
<feature type="transmembrane region" description="Helical" evidence="10">
    <location>
        <begin position="705"/>
        <end position="730"/>
    </location>
</feature>
<evidence type="ECO:0000256" key="5">
    <source>
        <dbReference type="ARBA" id="ARBA00022741"/>
    </source>
</evidence>
<dbReference type="SMART" id="SM00831">
    <property type="entry name" value="Cation_ATPase_N"/>
    <property type="match status" value="1"/>
</dbReference>
<dbReference type="GO" id="GO:0019829">
    <property type="term" value="F:ATPase-coupled monoatomic cation transmembrane transporter activity"/>
    <property type="evidence" value="ECO:0007669"/>
    <property type="project" value="UniProtKB-ARBA"/>
</dbReference>
<feature type="transmembrane region" description="Helical" evidence="10">
    <location>
        <begin position="778"/>
        <end position="798"/>
    </location>
</feature>
<feature type="transmembrane region" description="Helical" evidence="10">
    <location>
        <begin position="289"/>
        <end position="318"/>
    </location>
</feature>
<dbReference type="FunFam" id="2.70.150.10:FF:000016">
    <property type="entry name" value="Calcium-transporting P-type ATPase putative"/>
    <property type="match status" value="1"/>
</dbReference>
<dbReference type="GO" id="GO:0005886">
    <property type="term" value="C:plasma membrane"/>
    <property type="evidence" value="ECO:0007669"/>
    <property type="project" value="UniProtKB-SubCell"/>
</dbReference>
<proteinExistence type="predicted"/>
<gene>
    <name evidence="12" type="ORF">B9J98_02880</name>
</gene>
<evidence type="ECO:0000259" key="11">
    <source>
        <dbReference type="SMART" id="SM00831"/>
    </source>
</evidence>
<dbReference type="Pfam" id="PF08282">
    <property type="entry name" value="Hydrolase_3"/>
    <property type="match status" value="1"/>
</dbReference>
<dbReference type="Proteomes" id="UP000244066">
    <property type="component" value="Unassembled WGS sequence"/>
</dbReference>
<evidence type="ECO:0000256" key="1">
    <source>
        <dbReference type="ARBA" id="ARBA00004651"/>
    </source>
</evidence>
<dbReference type="FunFam" id="3.40.50.1000:FF:000001">
    <property type="entry name" value="Phospholipid-transporting ATPase IC"/>
    <property type="match status" value="1"/>
</dbReference>
<dbReference type="PRINTS" id="PR00120">
    <property type="entry name" value="HATPASE"/>
</dbReference>
<dbReference type="SUPFAM" id="SSF81653">
    <property type="entry name" value="Calcium ATPase, transduction domain A"/>
    <property type="match status" value="1"/>
</dbReference>
<feature type="transmembrane region" description="Helical" evidence="10">
    <location>
        <begin position="736"/>
        <end position="757"/>
    </location>
</feature>
<sequence length="912" mass="99062">MERGRITVESWHSMDVDEVIARLGTDKERGLTSEEVRDRLAKYGPNEIERQERPSGLRIFLRQFKNVLILLLLVATLVSAILGELVDSLLIFVIMMAATVLGSVQESRAERAIEALKRMLSPRVNVIRDGKVVNVATREVVPGDVVLLEAGDKVPADARLIHAVNLQVNEAPLTGESVPVSKNVDPSPAGASIAERRCMVFAGTVVTYGKGKGVVVATGMDTELGKIARTVATIEKEETPLERRTREIGRFLVKVVLIVITLVAVAGILEEVLLYGSLSPGFFVKMMVFAVALAVAAVPEALPAIVTGTLAIGMYVMAKHNALIRRMSAVETLGCTQVICSDKTGTLTKGEMTVVQLFVSGRNIRVSGVGYEPEGEFIEEGKVVGPDGPVQLLLRAGSLCNDAQLVNVGGAWAVVGDPTEGALVVAARKAGIDEEELRKNNPRVAEIPFSSERKRMTTVHKTPDGSLVAYMKGAVEVVLDSCSKILLRNGEVQLSDELRSMVLAVNENMATNGLRVLAVAYKKVNGEGYGDAERLESGFTLIGLFGMMDPPREDAVEAIETCKRVRIKPVMITGDHKQTAVAVAKRMKIYEEGHIVLTGHELEKMDESELSEVIEKVTVYARVSPLDKLKIVKAWKLRGKVVAMTGDGVNDAPALKQADIGVAMGITGTEVSKEAADMVLSDDNFATIVKAIELGRWIYDNIKKFLLYLLGSNIVEVAVIAALVFLGFPIPLLPAHLLYINLATDGLPAIALGLAPPEPGLMNRPPRDPRESVFSREVRFLLSLITPVHTSLFIWLFLSNASRGIDVARTVLFLSFVIIELSLALNLCSIRHSIAKVRPHKWLLLSVAWEVFMLCMIAGLEGLRGIFQLTPLTPSDIVTLVLIAALPFAELELVKRLAPSLLIPESELEPRK</sequence>
<dbReference type="GO" id="GO:0140352">
    <property type="term" value="P:export from cell"/>
    <property type="evidence" value="ECO:0007669"/>
    <property type="project" value="UniProtKB-ARBA"/>
</dbReference>
<evidence type="ECO:0000256" key="7">
    <source>
        <dbReference type="ARBA" id="ARBA00022967"/>
    </source>
</evidence>
<dbReference type="InterPro" id="IPR001757">
    <property type="entry name" value="P_typ_ATPase"/>
</dbReference>
<dbReference type="InterPro" id="IPR044492">
    <property type="entry name" value="P_typ_ATPase_HD_dom"/>
</dbReference>
<evidence type="ECO:0000256" key="4">
    <source>
        <dbReference type="ARBA" id="ARBA00022723"/>
    </source>
</evidence>
<keyword evidence="4" id="KW-0479">Metal-binding</keyword>
<dbReference type="PANTHER" id="PTHR43294:SF21">
    <property type="entry name" value="CATION TRANSPORTING ATPASE"/>
    <property type="match status" value="1"/>
</dbReference>
<dbReference type="EMBL" id="NDWU01000005">
    <property type="protein sequence ID" value="PUA33032.1"/>
    <property type="molecule type" value="Genomic_DNA"/>
</dbReference>
<dbReference type="Gene3D" id="3.40.50.1000">
    <property type="entry name" value="HAD superfamily/HAD-like"/>
    <property type="match status" value="1"/>
</dbReference>
<keyword evidence="8 10" id="KW-1133">Transmembrane helix</keyword>
<dbReference type="SFLD" id="SFLDG00002">
    <property type="entry name" value="C1.7:_P-type_atpase_like"/>
    <property type="match status" value="1"/>
</dbReference>
<feature type="transmembrane region" description="Helical" evidence="10">
    <location>
        <begin position="64"/>
        <end position="82"/>
    </location>
</feature>
<keyword evidence="5" id="KW-0547">Nucleotide-binding</keyword>
<keyword evidence="9 10" id="KW-0472">Membrane</keyword>
<feature type="transmembrane region" description="Helical" evidence="10">
    <location>
        <begin position="251"/>
        <end position="269"/>
    </location>
</feature>
<dbReference type="Pfam" id="PF00122">
    <property type="entry name" value="E1-E2_ATPase"/>
    <property type="match status" value="1"/>
</dbReference>
<evidence type="ECO:0000256" key="3">
    <source>
        <dbReference type="ARBA" id="ARBA00022692"/>
    </source>
</evidence>
<dbReference type="Gene3D" id="1.20.1110.10">
    <property type="entry name" value="Calcium-transporting ATPase, transmembrane domain"/>
    <property type="match status" value="1"/>
</dbReference>
<keyword evidence="7" id="KW-1278">Translocase</keyword>
<feature type="transmembrane region" description="Helical" evidence="10">
    <location>
        <begin position="88"/>
        <end position="104"/>
    </location>
</feature>
<accession>A0A2R7Y856</accession>
<dbReference type="InterPro" id="IPR050510">
    <property type="entry name" value="Cation_transp_ATPase_P-type"/>
</dbReference>
<feature type="domain" description="Cation-transporting P-type ATPase N-terminal" evidence="11">
    <location>
        <begin position="10"/>
        <end position="84"/>
    </location>
</feature>
<comment type="caution">
    <text evidence="12">The sequence shown here is derived from an EMBL/GenBank/DDBJ whole genome shotgun (WGS) entry which is preliminary data.</text>
</comment>